<keyword evidence="2" id="KW-1133">Transmembrane helix</keyword>
<accession>A0A812PME1</accession>
<reference evidence="3" key="1">
    <citation type="submission" date="2021-02" db="EMBL/GenBank/DDBJ databases">
        <authorList>
            <person name="Dougan E. K."/>
            <person name="Rhodes N."/>
            <person name="Thang M."/>
            <person name="Chan C."/>
        </authorList>
    </citation>
    <scope>NUCLEOTIDE SEQUENCE</scope>
</reference>
<feature type="transmembrane region" description="Helical" evidence="2">
    <location>
        <begin position="451"/>
        <end position="474"/>
    </location>
</feature>
<sequence>TWNFSSALAKKWQGCNFIDGLPCEDLKSVRLRQGFWRGLPLGMVSLLVVTLSLFQMQACQLVNAGPKAEYLASSSEEEAERPGFLAQMYAHWVLGDSLISTSEIQKQGQDIWGASWGASNIIKHEKEKLNNDNWDWMIFDNCRCSTLFWFKPDIPQEQQIAENGFSPLKSDSLHSSIVILPPNASCHLGPEIGSGSLYALNKLLFDERKAEITSSHPELDWAQHVQEMTNKYKKLLATYVPDYFFGISLRPWQPWHLQWTTAWIFLLSAALPIHGHICERARVQSLLAKAAIAVYIFADVACLACMATLATMEAQMEGLKDFTELLSGEGRVPNDEVTAALRKATLQGRDSLYPLLQTIAVFCGTKMLLVRCCLPRLSLGQLFSGCLCSPLYLISFDCLRISRDAKALHFLVAIRAVVMLVSLELAWYPVSSEEFIRWSAVIFNFGISRNVFRAHVTCMLMAAAASGLGAIWAIHSEVASKQQPYKKAHGYGAIQLPPVKRSSAQGMPAEYPRFPPGIDSSVVKPRKSMEPPASSKAEPKMEDP</sequence>
<feature type="transmembrane region" description="Helical" evidence="2">
    <location>
        <begin position="255"/>
        <end position="274"/>
    </location>
</feature>
<keyword evidence="2" id="KW-0472">Membrane</keyword>
<feature type="transmembrane region" description="Helical" evidence="2">
    <location>
        <begin position="286"/>
        <end position="310"/>
    </location>
</feature>
<dbReference type="OrthoDB" id="10628465at2759"/>
<evidence type="ECO:0000313" key="4">
    <source>
        <dbReference type="Proteomes" id="UP000649617"/>
    </source>
</evidence>
<keyword evidence="2" id="KW-0812">Transmembrane</keyword>
<feature type="region of interest" description="Disordered" evidence="1">
    <location>
        <begin position="503"/>
        <end position="544"/>
    </location>
</feature>
<feature type="non-terminal residue" evidence="3">
    <location>
        <position position="1"/>
    </location>
</feature>
<dbReference type="AlphaFoldDB" id="A0A812PME1"/>
<evidence type="ECO:0000256" key="2">
    <source>
        <dbReference type="SAM" id="Phobius"/>
    </source>
</evidence>
<gene>
    <name evidence="3" type="ORF">SPIL2461_LOCUS8019</name>
</gene>
<evidence type="ECO:0000256" key="1">
    <source>
        <dbReference type="SAM" id="MobiDB-lite"/>
    </source>
</evidence>
<keyword evidence="4" id="KW-1185">Reference proteome</keyword>
<comment type="caution">
    <text evidence="3">The sequence shown here is derived from an EMBL/GenBank/DDBJ whole genome shotgun (WGS) entry which is preliminary data.</text>
</comment>
<proteinExistence type="predicted"/>
<dbReference type="EMBL" id="CAJNIZ010012955">
    <property type="protein sequence ID" value="CAE7340680.1"/>
    <property type="molecule type" value="Genomic_DNA"/>
</dbReference>
<protein>
    <submittedName>
        <fullName evidence="3">Uncharacterized protein</fullName>
    </submittedName>
</protein>
<feature type="non-terminal residue" evidence="3">
    <location>
        <position position="544"/>
    </location>
</feature>
<feature type="transmembrane region" description="Helical" evidence="2">
    <location>
        <begin position="408"/>
        <end position="430"/>
    </location>
</feature>
<organism evidence="3 4">
    <name type="scientific">Symbiodinium pilosum</name>
    <name type="common">Dinoflagellate</name>
    <dbReference type="NCBI Taxonomy" id="2952"/>
    <lineage>
        <taxon>Eukaryota</taxon>
        <taxon>Sar</taxon>
        <taxon>Alveolata</taxon>
        <taxon>Dinophyceae</taxon>
        <taxon>Suessiales</taxon>
        <taxon>Symbiodiniaceae</taxon>
        <taxon>Symbiodinium</taxon>
    </lineage>
</organism>
<feature type="transmembrane region" description="Helical" evidence="2">
    <location>
        <begin position="382"/>
        <end position="402"/>
    </location>
</feature>
<name>A0A812PME1_SYMPI</name>
<evidence type="ECO:0000313" key="3">
    <source>
        <dbReference type="EMBL" id="CAE7340680.1"/>
    </source>
</evidence>
<dbReference type="Proteomes" id="UP000649617">
    <property type="component" value="Unassembled WGS sequence"/>
</dbReference>